<comment type="caution">
    <text evidence="2">The sequence shown here is derived from an EMBL/GenBank/DDBJ whole genome shotgun (WGS) entry which is preliminary data.</text>
</comment>
<evidence type="ECO:0000313" key="3">
    <source>
        <dbReference type="Proteomes" id="UP000199271"/>
    </source>
</evidence>
<reference evidence="1 3" key="1">
    <citation type="submission" date="2015-12" db="EMBL/GenBank/DDBJ databases">
        <authorList>
            <person name="Andreevskaya M."/>
        </authorList>
    </citation>
    <scope>NUCLEOTIDE SEQUENCE [LARGE SCALE GENOMIC DNA]</scope>
    <source>
        <strain evidence="1 3">C122c</strain>
    </source>
</reference>
<evidence type="ECO:0000313" key="4">
    <source>
        <dbReference type="Proteomes" id="UP000752647"/>
    </source>
</evidence>
<dbReference type="Proteomes" id="UP000752647">
    <property type="component" value="Unassembled WGS sequence"/>
</dbReference>
<dbReference type="RefSeq" id="WP_013231702.1">
    <property type="nucleotide sequence ID" value="NZ_BPKT01000003.1"/>
</dbReference>
<reference evidence="2" key="2">
    <citation type="submission" date="2021-05" db="EMBL/GenBank/DDBJ databases">
        <title>Pangenome of Leuconostoc gelidum warrants species status for Leuconostoc gelidum subsp. gasicomitatum.</title>
        <authorList>
            <person name="Johansson P."/>
            <person name="Sade E."/>
            <person name="Hultman J."/>
            <person name="Auvinen P."/>
            <person name="Bjorkroth J."/>
        </authorList>
    </citation>
    <scope>NUCLEOTIDE SEQUENCE</scope>
    <source>
        <strain evidence="2">A.21.4</strain>
    </source>
</reference>
<dbReference type="EMBL" id="JAHBFI010000019">
    <property type="protein sequence ID" value="MBZ5963105.1"/>
    <property type="molecule type" value="Genomic_DNA"/>
</dbReference>
<sequence>MKTLSIAPEQLLTILLGQPVTLRLDYTGLLLLAAEKNKQRNLPSEMAACIIYIDNRQITFVSLVHPFKVHSHFDMCQTDDNHIHREPYNWFGPQSLVIEKKLKDFSMSYDGPLNSDGNIPREFIPDNIAEPVILSDKYWQDYTQFVNDPDHSFAAQIKPMFKQQ</sequence>
<protein>
    <submittedName>
        <fullName evidence="2">Uncharacterized protein</fullName>
    </submittedName>
</protein>
<keyword evidence="3" id="KW-1185">Reference proteome</keyword>
<proteinExistence type="predicted"/>
<dbReference type="EMBL" id="FBSY01000001">
    <property type="protein sequence ID" value="CUW03394.1"/>
    <property type="molecule type" value="Genomic_DNA"/>
</dbReference>
<dbReference type="Proteomes" id="UP000199271">
    <property type="component" value="Unassembled WGS sequence"/>
</dbReference>
<evidence type="ECO:0000313" key="2">
    <source>
        <dbReference type="EMBL" id="MBZ5963105.1"/>
    </source>
</evidence>
<gene>
    <name evidence="1" type="ORF">C122C_1811</name>
    <name evidence="2" type="ORF">KIJ12_08120</name>
</gene>
<evidence type="ECO:0000313" key="1">
    <source>
        <dbReference type="EMBL" id="CUW03394.1"/>
    </source>
</evidence>
<dbReference type="OMA" id="REPYNWF"/>
<dbReference type="GeneID" id="34300858"/>
<name>A0A9Q3XTV7_9LACO</name>
<accession>A0A9Q3XTV7</accession>
<organism evidence="2 4">
    <name type="scientific">Leuconostoc gasicomitatum</name>
    <dbReference type="NCBI Taxonomy" id="115778"/>
    <lineage>
        <taxon>Bacteria</taxon>
        <taxon>Bacillati</taxon>
        <taxon>Bacillota</taxon>
        <taxon>Bacilli</taxon>
        <taxon>Lactobacillales</taxon>
        <taxon>Lactobacillaceae</taxon>
        <taxon>Leuconostoc</taxon>
        <taxon>Leuconostoc gelidum group</taxon>
    </lineage>
</organism>
<dbReference type="AlphaFoldDB" id="A0A9Q3XTV7"/>